<accession>A0A821HM94</accession>
<keyword evidence="1" id="KW-1133">Transmembrane helix</keyword>
<evidence type="ECO:0000313" key="3">
    <source>
        <dbReference type="Proteomes" id="UP000663862"/>
    </source>
</evidence>
<dbReference type="Proteomes" id="UP000663862">
    <property type="component" value="Unassembled WGS sequence"/>
</dbReference>
<protein>
    <submittedName>
        <fullName evidence="2">Uncharacterized protein</fullName>
    </submittedName>
</protein>
<sequence length="60" mass="6686">MLHLAISVSLLIIHQHDQFYPRILLTTKVVHFNLNGIPIVHGLNIPLRITLLIAIIAGIS</sequence>
<dbReference type="AlphaFoldDB" id="A0A821HM94"/>
<gene>
    <name evidence="2" type="ORF">TSG867_LOCUS32697</name>
</gene>
<feature type="non-terminal residue" evidence="2">
    <location>
        <position position="60"/>
    </location>
</feature>
<proteinExistence type="predicted"/>
<name>A0A821HM94_9BILA</name>
<keyword evidence="1" id="KW-0472">Membrane</keyword>
<evidence type="ECO:0000256" key="1">
    <source>
        <dbReference type="SAM" id="Phobius"/>
    </source>
</evidence>
<keyword evidence="1" id="KW-0812">Transmembrane</keyword>
<organism evidence="2 3">
    <name type="scientific">Rotaria socialis</name>
    <dbReference type="NCBI Taxonomy" id="392032"/>
    <lineage>
        <taxon>Eukaryota</taxon>
        <taxon>Metazoa</taxon>
        <taxon>Spiralia</taxon>
        <taxon>Gnathifera</taxon>
        <taxon>Rotifera</taxon>
        <taxon>Eurotatoria</taxon>
        <taxon>Bdelloidea</taxon>
        <taxon>Philodinida</taxon>
        <taxon>Philodinidae</taxon>
        <taxon>Rotaria</taxon>
    </lineage>
</organism>
<dbReference type="EMBL" id="CAJOBQ010008005">
    <property type="protein sequence ID" value="CAF4687573.1"/>
    <property type="molecule type" value="Genomic_DNA"/>
</dbReference>
<comment type="caution">
    <text evidence="2">The sequence shown here is derived from an EMBL/GenBank/DDBJ whole genome shotgun (WGS) entry which is preliminary data.</text>
</comment>
<feature type="transmembrane region" description="Helical" evidence="1">
    <location>
        <begin position="39"/>
        <end position="59"/>
    </location>
</feature>
<evidence type="ECO:0000313" key="2">
    <source>
        <dbReference type="EMBL" id="CAF4687573.1"/>
    </source>
</evidence>
<reference evidence="2" key="1">
    <citation type="submission" date="2021-02" db="EMBL/GenBank/DDBJ databases">
        <authorList>
            <person name="Nowell W R."/>
        </authorList>
    </citation>
    <scope>NUCLEOTIDE SEQUENCE</scope>
</reference>